<organism evidence="1 2">
    <name type="scientific">Pseudoxanthomonas winnipegensis</name>
    <dbReference type="NCBI Taxonomy" id="2480810"/>
    <lineage>
        <taxon>Bacteria</taxon>
        <taxon>Pseudomonadati</taxon>
        <taxon>Pseudomonadota</taxon>
        <taxon>Gammaproteobacteria</taxon>
        <taxon>Lysobacterales</taxon>
        <taxon>Lysobacteraceae</taxon>
        <taxon>Pseudoxanthomonas</taxon>
    </lineage>
</organism>
<protein>
    <submittedName>
        <fullName evidence="1">Uncharacterized protein</fullName>
    </submittedName>
</protein>
<evidence type="ECO:0000313" key="1">
    <source>
        <dbReference type="EMBL" id="TAA26455.1"/>
    </source>
</evidence>
<sequence length="107" mass="12034">MPSPAYQIIRNAILSKQQILAVYHGHPREMCPHVIGYKNGREKALFYQFGGTSSSGRDARPGSPENWRCLFIDELSDVLAQDGPWHTADNHSSNQTCVDDVDVEVEY</sequence>
<accession>A0A4Q8LD24</accession>
<name>A0A4Q8LD24_9GAMM</name>
<reference evidence="1 2" key="1">
    <citation type="submission" date="2019-02" db="EMBL/GenBank/DDBJ databases">
        <title>WGS of Pseudoxanthomonas species novum from clinical isolates.</title>
        <authorList>
            <person name="Bernier A.-M."/>
            <person name="Bernard K."/>
            <person name="Vachon A."/>
        </authorList>
    </citation>
    <scope>NUCLEOTIDE SEQUENCE [LARGE SCALE GENOMIC DNA]</scope>
    <source>
        <strain evidence="1 2">NML171202</strain>
    </source>
</reference>
<dbReference type="Proteomes" id="UP000291286">
    <property type="component" value="Unassembled WGS sequence"/>
</dbReference>
<gene>
    <name evidence="1" type="ORF">EA661_16135</name>
</gene>
<comment type="caution">
    <text evidence="1">The sequence shown here is derived from an EMBL/GenBank/DDBJ whole genome shotgun (WGS) entry which is preliminary data.</text>
</comment>
<proteinExistence type="predicted"/>
<dbReference type="EMBL" id="SHMB01000007">
    <property type="protein sequence ID" value="TAA26455.1"/>
    <property type="molecule type" value="Genomic_DNA"/>
</dbReference>
<dbReference type="AlphaFoldDB" id="A0A4Q8LD24"/>
<evidence type="ECO:0000313" key="2">
    <source>
        <dbReference type="Proteomes" id="UP000291286"/>
    </source>
</evidence>